<evidence type="ECO:0000256" key="1">
    <source>
        <dbReference type="ARBA" id="ARBA00022730"/>
    </source>
</evidence>
<dbReference type="Gene3D" id="2.40.240.10">
    <property type="entry name" value="Ribosomal Protein L25, Chain P"/>
    <property type="match status" value="1"/>
</dbReference>
<evidence type="ECO:0000313" key="9">
    <source>
        <dbReference type="Proteomes" id="UP000676409"/>
    </source>
</evidence>
<comment type="similarity">
    <text evidence="5">Belongs to the bacterial ribosomal protein bL25 family. CTC subfamily.</text>
</comment>
<comment type="function">
    <text evidence="5">This is one of the proteins that binds to the 5S RNA in the ribosome where it forms part of the central protuberance.</text>
</comment>
<dbReference type="GO" id="GO:0003735">
    <property type="term" value="F:structural constituent of ribosome"/>
    <property type="evidence" value="ECO:0007669"/>
    <property type="project" value="InterPro"/>
</dbReference>
<proteinExistence type="inferred from homology"/>
<keyword evidence="9" id="KW-1185">Reference proteome</keyword>
<evidence type="ECO:0000313" key="8">
    <source>
        <dbReference type="EMBL" id="QUD87255.1"/>
    </source>
</evidence>
<dbReference type="Pfam" id="PF14693">
    <property type="entry name" value="Ribosomal_TL5_C"/>
    <property type="match status" value="1"/>
</dbReference>
<dbReference type="PANTHER" id="PTHR33284:SF1">
    <property type="entry name" value="RIBOSOMAL PROTEIN L25_GLN-TRNA SYNTHETASE, ANTI-CODON-BINDING DOMAIN-CONTAINING PROTEIN"/>
    <property type="match status" value="1"/>
</dbReference>
<gene>
    <name evidence="5" type="primary">rplY</name>
    <name evidence="5" type="synonym">ctc</name>
    <name evidence="8" type="ORF">KCG34_19710</name>
</gene>
<keyword evidence="3 5" id="KW-0689">Ribosomal protein</keyword>
<organism evidence="8 9">
    <name type="scientific">Phenylobacterium montanum</name>
    <dbReference type="NCBI Taxonomy" id="2823693"/>
    <lineage>
        <taxon>Bacteria</taxon>
        <taxon>Pseudomonadati</taxon>
        <taxon>Pseudomonadota</taxon>
        <taxon>Alphaproteobacteria</taxon>
        <taxon>Caulobacterales</taxon>
        <taxon>Caulobacteraceae</taxon>
        <taxon>Phenylobacterium</taxon>
    </lineage>
</organism>
<dbReference type="InterPro" id="IPR020056">
    <property type="entry name" value="Rbsml_bL25/Gln-tRNA_synth_N"/>
</dbReference>
<dbReference type="InterPro" id="IPR020057">
    <property type="entry name" value="Ribosomal_bL25_b-dom"/>
</dbReference>
<dbReference type="InterPro" id="IPR037121">
    <property type="entry name" value="Ribosomal_bL25_C"/>
</dbReference>
<dbReference type="Proteomes" id="UP000676409">
    <property type="component" value="Chromosome"/>
</dbReference>
<evidence type="ECO:0000256" key="4">
    <source>
        <dbReference type="ARBA" id="ARBA00023274"/>
    </source>
</evidence>
<evidence type="ECO:0000259" key="7">
    <source>
        <dbReference type="Pfam" id="PF14693"/>
    </source>
</evidence>
<dbReference type="InterPro" id="IPR011035">
    <property type="entry name" value="Ribosomal_bL25/Gln-tRNA_synth"/>
</dbReference>
<dbReference type="InterPro" id="IPR029751">
    <property type="entry name" value="Ribosomal_L25_dom"/>
</dbReference>
<accession>A0A975IU02</accession>
<dbReference type="InterPro" id="IPR020930">
    <property type="entry name" value="Ribosomal_uL5_bac-type"/>
</dbReference>
<evidence type="ECO:0000259" key="6">
    <source>
        <dbReference type="Pfam" id="PF01386"/>
    </source>
</evidence>
<comment type="subunit">
    <text evidence="5">Part of the 50S ribosomal subunit; part of the 5S rRNA/L5/L18/L25 subcomplex. Contacts the 5S rRNA. Binds to the 5S rRNA independently of L5 and L18.</text>
</comment>
<dbReference type="RefSeq" id="WP_211937307.1">
    <property type="nucleotide sequence ID" value="NZ_CP073078.1"/>
</dbReference>
<dbReference type="HAMAP" id="MF_01334">
    <property type="entry name" value="Ribosomal_bL25_CTC"/>
    <property type="match status" value="1"/>
</dbReference>
<dbReference type="EMBL" id="CP073078">
    <property type="protein sequence ID" value="QUD87255.1"/>
    <property type="molecule type" value="Genomic_DNA"/>
</dbReference>
<dbReference type="KEGG" id="caul:KCG34_19710"/>
<dbReference type="InterPro" id="IPR001021">
    <property type="entry name" value="Ribosomal_bL25_long"/>
</dbReference>
<dbReference type="GO" id="GO:0022625">
    <property type="term" value="C:cytosolic large ribosomal subunit"/>
    <property type="evidence" value="ECO:0007669"/>
    <property type="project" value="TreeGrafter"/>
</dbReference>
<evidence type="ECO:0000256" key="3">
    <source>
        <dbReference type="ARBA" id="ARBA00022980"/>
    </source>
</evidence>
<dbReference type="GO" id="GO:0006412">
    <property type="term" value="P:translation"/>
    <property type="evidence" value="ECO:0007669"/>
    <property type="project" value="UniProtKB-UniRule"/>
</dbReference>
<dbReference type="NCBIfam" id="TIGR00731">
    <property type="entry name" value="bL25_bact_ctc"/>
    <property type="match status" value="1"/>
</dbReference>
<evidence type="ECO:0000256" key="5">
    <source>
        <dbReference type="HAMAP-Rule" id="MF_01334"/>
    </source>
</evidence>
<feature type="domain" description="Large ribosomal subunit protein bL25 beta" evidence="7">
    <location>
        <begin position="102"/>
        <end position="185"/>
    </location>
</feature>
<dbReference type="CDD" id="cd00495">
    <property type="entry name" value="Ribosomal_L25_TL5_CTC"/>
    <property type="match status" value="1"/>
</dbReference>
<keyword evidence="1 5" id="KW-0699">rRNA-binding</keyword>
<dbReference type="GO" id="GO:0008097">
    <property type="term" value="F:5S rRNA binding"/>
    <property type="evidence" value="ECO:0007669"/>
    <property type="project" value="InterPro"/>
</dbReference>
<dbReference type="NCBIfam" id="NF004128">
    <property type="entry name" value="PRK05618.1-2"/>
    <property type="match status" value="1"/>
</dbReference>
<evidence type="ECO:0000256" key="2">
    <source>
        <dbReference type="ARBA" id="ARBA00022884"/>
    </source>
</evidence>
<protein>
    <recommendedName>
        <fullName evidence="5">Large ribosomal subunit protein bL25</fullName>
    </recommendedName>
    <alternativeName>
        <fullName evidence="5">General stress protein CTC</fullName>
    </alternativeName>
</protein>
<keyword evidence="2 5" id="KW-0694">RNA-binding</keyword>
<dbReference type="SUPFAM" id="SSF50715">
    <property type="entry name" value="Ribosomal protein L25-like"/>
    <property type="match status" value="1"/>
</dbReference>
<dbReference type="AlphaFoldDB" id="A0A975IU02"/>
<feature type="domain" description="Large ribosomal subunit protein bL25 L25" evidence="6">
    <location>
        <begin position="6"/>
        <end position="93"/>
    </location>
</feature>
<name>A0A975IU02_9CAUL</name>
<sequence>MADIVLNVEVRDRTGTGGSREARRAGKVPGILYGGDRDPVAIAVKSNEFRKALHSGKLLGHRVTLKYGDETQPVIAKDVQFHPVTDEPVHFDLFRVDGHQLIKIAIPVHFKNQEASPGLKRGGTLNIAIHEVELMVPADAIPEELVVDLTGLDIGAAIRGADLVLPAGAKVSAHDRDLTVASIATSSAMQAEEAEEGAAEA</sequence>
<dbReference type="Gene3D" id="2.170.120.20">
    <property type="entry name" value="Ribosomal protein L25, beta domain"/>
    <property type="match status" value="1"/>
</dbReference>
<dbReference type="Pfam" id="PF01386">
    <property type="entry name" value="Ribosomal_L25p"/>
    <property type="match status" value="1"/>
</dbReference>
<keyword evidence="4 5" id="KW-0687">Ribonucleoprotein</keyword>
<dbReference type="PANTHER" id="PTHR33284">
    <property type="entry name" value="RIBOSOMAL PROTEIN L25/GLN-TRNA SYNTHETASE, ANTI-CODON-BINDING DOMAIN-CONTAINING PROTEIN"/>
    <property type="match status" value="1"/>
</dbReference>
<reference evidence="8" key="1">
    <citation type="submission" date="2021-04" db="EMBL/GenBank/DDBJ databases">
        <title>The complete genome sequence of Caulobacter sp. S6.</title>
        <authorList>
            <person name="Tang Y."/>
            <person name="Ouyang W."/>
            <person name="Liu Q."/>
            <person name="Huang B."/>
            <person name="Guo Z."/>
            <person name="Lei P."/>
        </authorList>
    </citation>
    <scope>NUCLEOTIDE SEQUENCE</scope>
    <source>
        <strain evidence="8">S6</strain>
    </source>
</reference>